<dbReference type="Proteomes" id="UP001172738">
    <property type="component" value="Unassembled WGS sequence"/>
</dbReference>
<dbReference type="EMBL" id="JAUHPV010000007">
    <property type="protein sequence ID" value="MDN4473677.1"/>
    <property type="molecule type" value="Genomic_DNA"/>
</dbReference>
<proteinExistence type="predicted"/>
<organism evidence="2 3">
    <name type="scientific">Demequina zhanjiangensis</name>
    <dbReference type="NCBI Taxonomy" id="3051659"/>
    <lineage>
        <taxon>Bacteria</taxon>
        <taxon>Bacillati</taxon>
        <taxon>Actinomycetota</taxon>
        <taxon>Actinomycetes</taxon>
        <taxon>Micrococcales</taxon>
        <taxon>Demequinaceae</taxon>
        <taxon>Demequina</taxon>
    </lineage>
</organism>
<gene>
    <name evidence="2" type="ORF">QQX04_11795</name>
</gene>
<protein>
    <submittedName>
        <fullName evidence="2">YggT family protein</fullName>
    </submittedName>
</protein>
<keyword evidence="1" id="KW-0472">Membrane</keyword>
<dbReference type="Pfam" id="PF02325">
    <property type="entry name" value="CCB3_YggT"/>
    <property type="match status" value="1"/>
</dbReference>
<feature type="transmembrane region" description="Helical" evidence="1">
    <location>
        <begin position="75"/>
        <end position="98"/>
    </location>
</feature>
<evidence type="ECO:0000313" key="2">
    <source>
        <dbReference type="EMBL" id="MDN4473677.1"/>
    </source>
</evidence>
<evidence type="ECO:0000256" key="1">
    <source>
        <dbReference type="SAM" id="Phobius"/>
    </source>
</evidence>
<evidence type="ECO:0000313" key="3">
    <source>
        <dbReference type="Proteomes" id="UP001172738"/>
    </source>
</evidence>
<sequence length="99" mass="11050">MSFVIGLLQFVVFLFFLALLARVVLSWVQVLARDWRPSGISLVIVESVYSVTDPPIRLLRSVIPPLTIGQIRFDLAVIILFFVVYFLNALLAMLASALG</sequence>
<dbReference type="RefSeq" id="WP_301129438.1">
    <property type="nucleotide sequence ID" value="NZ_JAUHPV010000007.1"/>
</dbReference>
<reference evidence="2" key="1">
    <citation type="submission" date="2023-06" db="EMBL/GenBank/DDBJ databases">
        <title>SYSU T00b26.</title>
        <authorList>
            <person name="Gao L."/>
            <person name="Fang B.-Z."/>
            <person name="Li W.-J."/>
        </authorList>
    </citation>
    <scope>NUCLEOTIDE SEQUENCE</scope>
    <source>
        <strain evidence="2">SYSU T00b26</strain>
    </source>
</reference>
<keyword evidence="1" id="KW-0812">Transmembrane</keyword>
<keyword evidence="3" id="KW-1185">Reference proteome</keyword>
<keyword evidence="1" id="KW-1133">Transmembrane helix</keyword>
<comment type="caution">
    <text evidence="2">The sequence shown here is derived from an EMBL/GenBank/DDBJ whole genome shotgun (WGS) entry which is preliminary data.</text>
</comment>
<dbReference type="InterPro" id="IPR003425">
    <property type="entry name" value="CCB3/YggT"/>
</dbReference>
<accession>A0ABT8G3S9</accession>
<name>A0ABT8G3S9_9MICO</name>